<gene>
    <name evidence="2" type="ORF">M9458_045138</name>
</gene>
<dbReference type="Pfam" id="PF00078">
    <property type="entry name" value="RVT_1"/>
    <property type="match status" value="1"/>
</dbReference>
<protein>
    <recommendedName>
        <fullName evidence="1">Reverse transcriptase domain-containing protein</fullName>
    </recommendedName>
</protein>
<name>A0ABD0NI08_CIRMR</name>
<evidence type="ECO:0000313" key="3">
    <source>
        <dbReference type="Proteomes" id="UP001529510"/>
    </source>
</evidence>
<comment type="caution">
    <text evidence="2">The sequence shown here is derived from an EMBL/GenBank/DDBJ whole genome shotgun (WGS) entry which is preliminary data.</text>
</comment>
<reference evidence="2 3" key="1">
    <citation type="submission" date="2024-05" db="EMBL/GenBank/DDBJ databases">
        <title>Genome sequencing and assembly of Indian major carp, Cirrhinus mrigala (Hamilton, 1822).</title>
        <authorList>
            <person name="Mohindra V."/>
            <person name="Chowdhury L.M."/>
            <person name="Lal K."/>
            <person name="Jena J.K."/>
        </authorList>
    </citation>
    <scope>NUCLEOTIDE SEQUENCE [LARGE SCALE GENOMIC DNA]</scope>
    <source>
        <strain evidence="2">CM1030</strain>
        <tissue evidence="2">Blood</tissue>
    </source>
</reference>
<sequence>MFRDSLSTYQRAVKEAKGQYLSNLINSNSHRPGILFSTINSVINPVSVGMNDVSERTCSAFKQYFLDKVLSVRQAITQVPAAVIPSQAAQCVLENFETVTLMDLKRAVHELKATICPLDAVPARIMKEAIDIVGPCLVSFINSCLSLGTVPTALKHAIVRPLLKKHNLDPSILSNFCPISHLPFLSKLMEKLVVSQLQSHLQLHAIADKFQSGFRSRHSTESTLLRVHNDILGALDSKSSVVLVLLDLTAAFDTVDHAVLISRLQHIVGLQGMVLRWFSSYLTNRTFSVMFNDFSSSPAPLSSGVPQGSNLGPILFSLYMLPLGQLISNYNVRFHLYADDLQIYLPVVLSNSSALDPLHNCIRNIRQWVSQNFLHLNEGKTEYILFTPDSPNSSPSLGPLTPQFAPAVRNLGVIFDSGMIFGKQISAVVKASFYQLRLLSKVKPFLSRADLEKAVHAFISSRLDYCNALYTGLNQSLLNRLQLVQNAAGRLLSNTSKRSHISPVLRSLHWLPVRFRVEFKILMFVFKAINGLAPVYLAEL</sequence>
<organism evidence="2 3">
    <name type="scientific">Cirrhinus mrigala</name>
    <name type="common">Mrigala</name>
    <dbReference type="NCBI Taxonomy" id="683832"/>
    <lineage>
        <taxon>Eukaryota</taxon>
        <taxon>Metazoa</taxon>
        <taxon>Chordata</taxon>
        <taxon>Craniata</taxon>
        <taxon>Vertebrata</taxon>
        <taxon>Euteleostomi</taxon>
        <taxon>Actinopterygii</taxon>
        <taxon>Neopterygii</taxon>
        <taxon>Teleostei</taxon>
        <taxon>Ostariophysi</taxon>
        <taxon>Cypriniformes</taxon>
        <taxon>Cyprinidae</taxon>
        <taxon>Labeoninae</taxon>
        <taxon>Labeonini</taxon>
        <taxon>Cirrhinus</taxon>
    </lineage>
</organism>
<dbReference type="SUPFAM" id="SSF56672">
    <property type="entry name" value="DNA/RNA polymerases"/>
    <property type="match status" value="1"/>
</dbReference>
<evidence type="ECO:0000259" key="1">
    <source>
        <dbReference type="PROSITE" id="PS50878"/>
    </source>
</evidence>
<dbReference type="InterPro" id="IPR000477">
    <property type="entry name" value="RT_dom"/>
</dbReference>
<dbReference type="PANTHER" id="PTHR33332">
    <property type="entry name" value="REVERSE TRANSCRIPTASE DOMAIN-CONTAINING PROTEIN"/>
    <property type="match status" value="1"/>
</dbReference>
<accession>A0ABD0NI08</accession>
<dbReference type="Proteomes" id="UP001529510">
    <property type="component" value="Unassembled WGS sequence"/>
</dbReference>
<evidence type="ECO:0000313" key="2">
    <source>
        <dbReference type="EMBL" id="KAL0161413.1"/>
    </source>
</evidence>
<dbReference type="CDD" id="cd01650">
    <property type="entry name" value="RT_nLTR_like"/>
    <property type="match status" value="1"/>
</dbReference>
<dbReference type="InterPro" id="IPR043502">
    <property type="entry name" value="DNA/RNA_pol_sf"/>
</dbReference>
<keyword evidence="3" id="KW-1185">Reference proteome</keyword>
<dbReference type="AlphaFoldDB" id="A0ABD0NI08"/>
<feature type="non-terminal residue" evidence="2">
    <location>
        <position position="540"/>
    </location>
</feature>
<dbReference type="PROSITE" id="PS50878">
    <property type="entry name" value="RT_POL"/>
    <property type="match status" value="1"/>
</dbReference>
<dbReference type="EMBL" id="JAMKFB020000022">
    <property type="protein sequence ID" value="KAL0161413.1"/>
    <property type="molecule type" value="Genomic_DNA"/>
</dbReference>
<feature type="domain" description="Reverse transcriptase" evidence="1">
    <location>
        <begin position="143"/>
        <end position="415"/>
    </location>
</feature>
<proteinExistence type="predicted"/>